<sequence length="199" mass="22029">MSAIIAVVGSNFCTFASDSRLVQLDRSMNNIGVKSDRFLKIFRINHNLIYGASGTMEINDDLLAPFSGVVRKHLTMSQAKNLVVAHMVQNRDILPVRNVLLGGKNEMGKFIIYEIQIKTGMDNPTVTLKQAPDKNRFAVSYTIPNKCMLLYPILQDNRLSKTLPWGTHAALVGHLEGLIKDLSEVDDSIGGDIIVESVM</sequence>
<dbReference type="InterPro" id="IPR029055">
    <property type="entry name" value="Ntn_hydrolases_N"/>
</dbReference>
<accession>A0A644X237</accession>
<proteinExistence type="predicted"/>
<dbReference type="SUPFAM" id="SSF56235">
    <property type="entry name" value="N-terminal nucleophile aminohydrolases (Ntn hydrolases)"/>
    <property type="match status" value="1"/>
</dbReference>
<comment type="caution">
    <text evidence="1">The sequence shown here is derived from an EMBL/GenBank/DDBJ whole genome shotgun (WGS) entry which is preliminary data.</text>
</comment>
<gene>
    <name evidence="1" type="ORF">SDC9_56161</name>
</gene>
<dbReference type="EMBL" id="VSSQ01001618">
    <property type="protein sequence ID" value="MPM09838.1"/>
    <property type="molecule type" value="Genomic_DNA"/>
</dbReference>
<dbReference type="AlphaFoldDB" id="A0A644X237"/>
<reference evidence="1" key="1">
    <citation type="submission" date="2019-08" db="EMBL/GenBank/DDBJ databases">
        <authorList>
            <person name="Kucharzyk K."/>
            <person name="Murdoch R.W."/>
            <person name="Higgins S."/>
            <person name="Loffler F."/>
        </authorList>
    </citation>
    <scope>NUCLEOTIDE SEQUENCE</scope>
</reference>
<name>A0A644X237_9ZZZZ</name>
<protein>
    <submittedName>
        <fullName evidence="1">Uncharacterized protein</fullName>
    </submittedName>
</protein>
<organism evidence="1">
    <name type="scientific">bioreactor metagenome</name>
    <dbReference type="NCBI Taxonomy" id="1076179"/>
    <lineage>
        <taxon>unclassified sequences</taxon>
        <taxon>metagenomes</taxon>
        <taxon>ecological metagenomes</taxon>
    </lineage>
</organism>
<evidence type="ECO:0000313" key="1">
    <source>
        <dbReference type="EMBL" id="MPM09838.1"/>
    </source>
</evidence>